<dbReference type="Pfam" id="PF00753">
    <property type="entry name" value="Lactamase_B"/>
    <property type="match status" value="1"/>
</dbReference>
<name>A0A4S4C085_9BACI</name>
<gene>
    <name evidence="2" type="ORF">E6W99_08655</name>
</gene>
<dbReference type="SUPFAM" id="SSF56281">
    <property type="entry name" value="Metallo-hydrolase/oxidoreductase"/>
    <property type="match status" value="1"/>
</dbReference>
<dbReference type="InterPro" id="IPR050662">
    <property type="entry name" value="Sec-metab_biosynth-thioest"/>
</dbReference>
<organism evidence="2 3">
    <name type="scientific">Metabacillus sediminilitoris</name>
    <dbReference type="NCBI Taxonomy" id="2567941"/>
    <lineage>
        <taxon>Bacteria</taxon>
        <taxon>Bacillati</taxon>
        <taxon>Bacillota</taxon>
        <taxon>Bacilli</taxon>
        <taxon>Bacillales</taxon>
        <taxon>Bacillaceae</taxon>
        <taxon>Metabacillus</taxon>
    </lineage>
</organism>
<evidence type="ECO:0000313" key="2">
    <source>
        <dbReference type="EMBL" id="THF80469.1"/>
    </source>
</evidence>
<dbReference type="Proteomes" id="UP000310334">
    <property type="component" value="Unassembled WGS sequence"/>
</dbReference>
<dbReference type="SMART" id="SM00849">
    <property type="entry name" value="Lactamase_B"/>
    <property type="match status" value="1"/>
</dbReference>
<dbReference type="EMBL" id="SSNT01000006">
    <property type="protein sequence ID" value="THF80469.1"/>
    <property type="molecule type" value="Genomic_DNA"/>
</dbReference>
<dbReference type="PANTHER" id="PTHR23131">
    <property type="entry name" value="ENDORIBONUCLEASE LACTB2"/>
    <property type="match status" value="1"/>
</dbReference>
<keyword evidence="3" id="KW-1185">Reference proteome</keyword>
<dbReference type="OrthoDB" id="2971563at2"/>
<dbReference type="AlphaFoldDB" id="A0A4S4C085"/>
<sequence>MDHLTQSKHVFKIELPTPFPVGDINVYVIKGDQLTLIDAGPKTEEAWNSFQHQLKQIGYSPKDIEQIVLTHHHPDHVGMLDYFNEEIPVIGHPFNKPWLKKDQQFFRSQSMFFKELFNEFGVDRHFLPILESLNQQTMEYSCDRELKGFLREGEVIGGLPGWRTLETPGHAQSHLAFYEESTGILIGGDLLLKHISPNPLLEPPMTSEQIRPKPQLQLNQSISRLLEIPISIAYTGHGENIEAVHELISYRLKKQAERAELVRTFLIEKPLTAFQVCQILFPKIYDKQLLLTMSETVGQLDYLSEAGQISVDVTQKTHRFFAI</sequence>
<dbReference type="GO" id="GO:0016787">
    <property type="term" value="F:hydrolase activity"/>
    <property type="evidence" value="ECO:0007669"/>
    <property type="project" value="UniProtKB-KW"/>
</dbReference>
<dbReference type="Gene3D" id="3.60.15.10">
    <property type="entry name" value="Ribonuclease Z/Hydroxyacylglutathione hydrolase-like"/>
    <property type="match status" value="1"/>
</dbReference>
<dbReference type="RefSeq" id="WP_136352913.1">
    <property type="nucleotide sequence ID" value="NZ_CP046266.1"/>
</dbReference>
<reference evidence="2 3" key="1">
    <citation type="submission" date="2019-04" db="EMBL/GenBank/DDBJ databases">
        <title>Bacillus sediminilitoris sp. nov., isolated from a tidal flat sediment on the East China Sea.</title>
        <authorList>
            <person name="Wei Y."/>
            <person name="Mao H."/>
            <person name="Fang J."/>
        </authorList>
    </citation>
    <scope>NUCLEOTIDE SEQUENCE [LARGE SCALE GENOMIC DNA]</scope>
    <source>
        <strain evidence="2 3">DSL-17</strain>
    </source>
</reference>
<evidence type="ECO:0000259" key="1">
    <source>
        <dbReference type="SMART" id="SM00849"/>
    </source>
</evidence>
<dbReference type="InterPro" id="IPR001279">
    <property type="entry name" value="Metallo-B-lactamas"/>
</dbReference>
<comment type="caution">
    <text evidence="2">The sequence shown here is derived from an EMBL/GenBank/DDBJ whole genome shotgun (WGS) entry which is preliminary data.</text>
</comment>
<evidence type="ECO:0000313" key="3">
    <source>
        <dbReference type="Proteomes" id="UP000310334"/>
    </source>
</evidence>
<keyword evidence="2" id="KW-0378">Hydrolase</keyword>
<feature type="domain" description="Metallo-beta-lactamase" evidence="1">
    <location>
        <begin position="23"/>
        <end position="237"/>
    </location>
</feature>
<accession>A0A4S4C085</accession>
<protein>
    <submittedName>
        <fullName evidence="2">MBL fold metallo-hydrolase</fullName>
    </submittedName>
</protein>
<dbReference type="PANTHER" id="PTHR23131:SF4">
    <property type="entry name" value="METALLO-BETA-LACTAMASE SUPERFAMILY POTEIN"/>
    <property type="match status" value="1"/>
</dbReference>
<dbReference type="InterPro" id="IPR036866">
    <property type="entry name" value="RibonucZ/Hydroxyglut_hydro"/>
</dbReference>
<proteinExistence type="predicted"/>